<protein>
    <submittedName>
        <fullName evidence="2">Class I SAM-dependent methyltransferase</fullName>
    </submittedName>
</protein>
<comment type="caution">
    <text evidence="2">The sequence shown here is derived from an EMBL/GenBank/DDBJ whole genome shotgun (WGS) entry which is preliminary data.</text>
</comment>
<evidence type="ECO:0000313" key="2">
    <source>
        <dbReference type="EMBL" id="HGZ60801.1"/>
    </source>
</evidence>
<keyword evidence="2" id="KW-0489">Methyltransferase</keyword>
<gene>
    <name evidence="2" type="ORF">ENW83_06370</name>
</gene>
<dbReference type="Pfam" id="PF08241">
    <property type="entry name" value="Methyltransf_11"/>
    <property type="match status" value="1"/>
</dbReference>
<keyword evidence="2" id="KW-0808">Transferase</keyword>
<sequence>MIRMAALFDKLKKIRKKILLFYLSVIYSMYPASVKFEEYRLSKKIAEDLGCRKVMDIGCGKGNLAKILENSDFYVGVDVSNIFEVKEGRDFVRASMENLPFISNTYIDCAFFVNSIFYSSSWRKSLSEAERLAKMIVLIDIDKGYPHIWFLDLLEGGLRERPDQIKRELSDKYRVLWEKRGSTFAFVLRPIEKQT</sequence>
<accession>A0A7J3SMF7</accession>
<organism evidence="2">
    <name type="scientific">Fervidicoccus fontis</name>
    <dbReference type="NCBI Taxonomy" id="683846"/>
    <lineage>
        <taxon>Archaea</taxon>
        <taxon>Thermoproteota</taxon>
        <taxon>Thermoprotei</taxon>
        <taxon>Fervidicoccales</taxon>
        <taxon>Fervidicoccaceae</taxon>
        <taxon>Fervidicoccus</taxon>
    </lineage>
</organism>
<name>A0A7J3SMF7_9CREN</name>
<dbReference type="InterPro" id="IPR013216">
    <property type="entry name" value="Methyltransf_11"/>
</dbReference>
<evidence type="ECO:0000259" key="1">
    <source>
        <dbReference type="Pfam" id="PF08241"/>
    </source>
</evidence>
<dbReference type="EMBL" id="DTLS01000182">
    <property type="protein sequence ID" value="HGZ60801.1"/>
    <property type="molecule type" value="Genomic_DNA"/>
</dbReference>
<dbReference type="SUPFAM" id="SSF53335">
    <property type="entry name" value="S-adenosyl-L-methionine-dependent methyltransferases"/>
    <property type="match status" value="1"/>
</dbReference>
<proteinExistence type="predicted"/>
<dbReference type="GO" id="GO:0032259">
    <property type="term" value="P:methylation"/>
    <property type="evidence" value="ECO:0007669"/>
    <property type="project" value="UniProtKB-KW"/>
</dbReference>
<dbReference type="InterPro" id="IPR029063">
    <property type="entry name" value="SAM-dependent_MTases_sf"/>
</dbReference>
<reference evidence="2" key="1">
    <citation type="journal article" date="2020" name="mSystems">
        <title>Genome- and Community-Level Interaction Insights into Carbon Utilization and Element Cycling Functions of Hydrothermarchaeota in Hydrothermal Sediment.</title>
        <authorList>
            <person name="Zhou Z."/>
            <person name="Liu Y."/>
            <person name="Xu W."/>
            <person name="Pan J."/>
            <person name="Luo Z.H."/>
            <person name="Li M."/>
        </authorList>
    </citation>
    <scope>NUCLEOTIDE SEQUENCE [LARGE SCALE GENOMIC DNA]</scope>
    <source>
        <strain evidence="2">SpSt-885</strain>
    </source>
</reference>
<feature type="domain" description="Methyltransferase type 11" evidence="1">
    <location>
        <begin position="56"/>
        <end position="134"/>
    </location>
</feature>
<dbReference type="Gene3D" id="3.40.50.150">
    <property type="entry name" value="Vaccinia Virus protein VP39"/>
    <property type="match status" value="1"/>
</dbReference>
<dbReference type="GO" id="GO:0008757">
    <property type="term" value="F:S-adenosylmethionine-dependent methyltransferase activity"/>
    <property type="evidence" value="ECO:0007669"/>
    <property type="project" value="InterPro"/>
</dbReference>
<dbReference type="AlphaFoldDB" id="A0A7J3SMF7"/>